<dbReference type="PANTHER" id="PTHR24559">
    <property type="entry name" value="TRANSPOSON TY3-I GAG-POL POLYPROTEIN"/>
    <property type="match status" value="1"/>
</dbReference>
<feature type="non-terminal residue" evidence="1">
    <location>
        <position position="1"/>
    </location>
</feature>
<accession>A0A699T0L8</accession>
<keyword evidence="1" id="KW-0808">Transferase</keyword>
<feature type="non-terminal residue" evidence="1">
    <location>
        <position position="193"/>
    </location>
</feature>
<dbReference type="AlphaFoldDB" id="A0A699T0L8"/>
<dbReference type="PANTHER" id="PTHR24559:SF427">
    <property type="entry name" value="RNA-DIRECTED DNA POLYMERASE"/>
    <property type="match status" value="1"/>
</dbReference>
<proteinExistence type="predicted"/>
<dbReference type="InterPro" id="IPR043502">
    <property type="entry name" value="DNA/RNA_pol_sf"/>
</dbReference>
<reference evidence="1" key="1">
    <citation type="journal article" date="2019" name="Sci. Rep.">
        <title>Draft genome of Tanacetum cinerariifolium, the natural source of mosquito coil.</title>
        <authorList>
            <person name="Yamashiro T."/>
            <person name="Shiraishi A."/>
            <person name="Satake H."/>
            <person name="Nakayama K."/>
        </authorList>
    </citation>
    <scope>NUCLEOTIDE SEQUENCE</scope>
</reference>
<dbReference type="Gene3D" id="3.10.10.10">
    <property type="entry name" value="HIV Type 1 Reverse Transcriptase, subunit A, domain 1"/>
    <property type="match status" value="1"/>
</dbReference>
<evidence type="ECO:0000313" key="1">
    <source>
        <dbReference type="EMBL" id="GFD02943.1"/>
    </source>
</evidence>
<keyword evidence="1" id="KW-0695">RNA-directed DNA polymerase</keyword>
<protein>
    <submittedName>
        <fullName evidence="1">Putative reverse transcriptase domain, aspartic peptidase domain protein</fullName>
    </submittedName>
</protein>
<dbReference type="FunFam" id="3.10.10.10:FF:000002">
    <property type="entry name" value="Retrovirus-related Pol polyprotein from transposon 17.6-like protein"/>
    <property type="match status" value="1"/>
</dbReference>
<dbReference type="CDD" id="cd01647">
    <property type="entry name" value="RT_LTR"/>
    <property type="match status" value="1"/>
</dbReference>
<dbReference type="GO" id="GO:0003964">
    <property type="term" value="F:RNA-directed DNA polymerase activity"/>
    <property type="evidence" value="ECO:0007669"/>
    <property type="project" value="UniProtKB-KW"/>
</dbReference>
<dbReference type="SUPFAM" id="SSF56672">
    <property type="entry name" value="DNA/RNA polymerases"/>
    <property type="match status" value="1"/>
</dbReference>
<dbReference type="EMBL" id="BKCJ011201492">
    <property type="protein sequence ID" value="GFD02943.1"/>
    <property type="molecule type" value="Genomic_DNA"/>
</dbReference>
<keyword evidence="1" id="KW-0548">Nucleotidyltransferase</keyword>
<sequence length="193" mass="21915">VIFGDIHAPKFIYHGSLLGKSMQIISALQARTLPSHGCEGFLATIHDTNSDVPSIHDQSIVSEFPDVFPNELPGIPPVHEVEFNIELIPRAEPISKAPYRMAPIELKELKDQLQELLERGFIRPSVSPWGAPVLFIKKKDGSMRLCIDYRYHQLRVKEQDIDKTAFPTRYGHYEFLVMPFSLTNAPAVFMDLM</sequence>
<comment type="caution">
    <text evidence="1">The sequence shown here is derived from an EMBL/GenBank/DDBJ whole genome shotgun (WGS) entry which is preliminary data.</text>
</comment>
<dbReference type="InterPro" id="IPR053134">
    <property type="entry name" value="RNA-dir_DNA_polymerase"/>
</dbReference>
<name>A0A699T0L8_TANCI</name>
<gene>
    <name evidence="1" type="ORF">Tci_874912</name>
</gene>
<organism evidence="1">
    <name type="scientific">Tanacetum cinerariifolium</name>
    <name type="common">Dalmatian daisy</name>
    <name type="synonym">Chrysanthemum cinerariifolium</name>
    <dbReference type="NCBI Taxonomy" id="118510"/>
    <lineage>
        <taxon>Eukaryota</taxon>
        <taxon>Viridiplantae</taxon>
        <taxon>Streptophyta</taxon>
        <taxon>Embryophyta</taxon>
        <taxon>Tracheophyta</taxon>
        <taxon>Spermatophyta</taxon>
        <taxon>Magnoliopsida</taxon>
        <taxon>eudicotyledons</taxon>
        <taxon>Gunneridae</taxon>
        <taxon>Pentapetalae</taxon>
        <taxon>asterids</taxon>
        <taxon>campanulids</taxon>
        <taxon>Asterales</taxon>
        <taxon>Asteraceae</taxon>
        <taxon>Asteroideae</taxon>
        <taxon>Anthemideae</taxon>
        <taxon>Anthemidinae</taxon>
        <taxon>Tanacetum</taxon>
    </lineage>
</organism>